<dbReference type="AlphaFoldDB" id="A0A8H6Z1X6"/>
<reference evidence="4" key="1">
    <citation type="submission" date="2020-05" db="EMBL/GenBank/DDBJ databases">
        <title>Mycena genomes resolve the evolution of fungal bioluminescence.</title>
        <authorList>
            <person name="Tsai I.J."/>
        </authorList>
    </citation>
    <scope>NUCLEOTIDE SEQUENCE</scope>
    <source>
        <strain evidence="4">CCC161011</strain>
    </source>
</reference>
<dbReference type="PANTHER" id="PTHR10039:SF14">
    <property type="entry name" value="NACHT DOMAIN-CONTAINING PROTEIN"/>
    <property type="match status" value="1"/>
</dbReference>
<dbReference type="Pfam" id="PF24883">
    <property type="entry name" value="NPHP3_N"/>
    <property type="match status" value="1"/>
</dbReference>
<evidence type="ECO:0000313" key="4">
    <source>
        <dbReference type="EMBL" id="KAF7369419.1"/>
    </source>
</evidence>
<dbReference type="Gene3D" id="3.40.50.300">
    <property type="entry name" value="P-loop containing nucleotide triphosphate hydrolases"/>
    <property type="match status" value="1"/>
</dbReference>
<gene>
    <name evidence="4" type="ORF">MVEN_00271100</name>
</gene>
<evidence type="ECO:0000313" key="5">
    <source>
        <dbReference type="Proteomes" id="UP000620124"/>
    </source>
</evidence>
<comment type="caution">
    <text evidence="4">The sequence shown here is derived from an EMBL/GenBank/DDBJ whole genome shotgun (WGS) entry which is preliminary data.</text>
</comment>
<feature type="domain" description="Nephrocystin 3-like N-terminal" evidence="3">
    <location>
        <begin position="227"/>
        <end position="386"/>
    </location>
</feature>
<dbReference type="InterPro" id="IPR027417">
    <property type="entry name" value="P-loop_NTPase"/>
</dbReference>
<accession>A0A8H6Z1X6</accession>
<proteinExistence type="predicted"/>
<keyword evidence="1" id="KW-0677">Repeat</keyword>
<evidence type="ECO:0000256" key="1">
    <source>
        <dbReference type="ARBA" id="ARBA00022737"/>
    </source>
</evidence>
<dbReference type="OrthoDB" id="2932404at2759"/>
<evidence type="ECO:0000259" key="3">
    <source>
        <dbReference type="Pfam" id="PF24883"/>
    </source>
</evidence>
<dbReference type="Proteomes" id="UP000620124">
    <property type="component" value="Unassembled WGS sequence"/>
</dbReference>
<sequence>MPFTIHGAISGSTFNDVGGDMNQITGNLTQIFASHGRRTPGEARDTGEAGDENPCSLPPVADDQSAGVFRTQRRVPRHPNRPHGIVDRRYHNVAEESQDPYPKNANPRDGVGAVDNIMSRWLLEDTIPTYLGDHSNISIRAVSSQSNWETGAPLDPFVGSLPNPDSEDMPSNSYSIGGNMTQLQVTSYGESGLDILYRFIAMGATHDSGERFTEPACHPGTRVTVLEQLSAWADDTRLESSILWLHGSAGVGKSAVAQMFAGSCNNGSRLGASFFFKRGDPERGSWHRLFTTVAFQLAHSVPGLLLHVQHAVEANKLVVTQAKELQFQRLIVEPLKQAPVPQLPPILVLDGLDECEDPKIQQDILRLFIDAIHVHQLPIHILIASRPEPHIRGVIETNATFDICRLVELTADETAHEDIRKYLRDEFCRIRAEYFADGIDLGDVWPLPEDLEHLVKKSSGIFIYAATVIRFVGDQYSHPQERLDAVLNLDPESTAPLDDLYTQILSVAQQTDRQLRIMHAFWHRESQLAFYADPEEIDLLLVLPRGTSRLALRGLHSLLKVPPVGTRFSLRHRVGVLHASFADYLGDPRRSKGWCLALPWLHSDFLHCMIRLLASPPPTDSARGFYRQIVNVLPEILRNATPCDQLFNLLRNPVFQSSLFLEDKSRLSWPQRGSVYPNDLIQLWERHQFVCTLTQNLKFSEEECFPTLEYDSLYTELLLGKSDLVSVLSAQAILLPDPHFILRLFDVSYRIFEPFFQFREHLQFPFPAGDSPLDFIADPHRAGPLYMEPRAIAEVLVLRWIARAREFMVAGDFKPYADLLQIMEYCGPSLKILDELATLDLSKICDQISDDQVHKDFHQNILGGYELFCVVDWLQTFPQPPRQVIEFWKNQIKAIEQCDHNYADGSDSEGNE</sequence>
<organism evidence="4 5">
    <name type="scientific">Mycena venus</name>
    <dbReference type="NCBI Taxonomy" id="2733690"/>
    <lineage>
        <taxon>Eukaryota</taxon>
        <taxon>Fungi</taxon>
        <taxon>Dikarya</taxon>
        <taxon>Basidiomycota</taxon>
        <taxon>Agaricomycotina</taxon>
        <taxon>Agaricomycetes</taxon>
        <taxon>Agaricomycetidae</taxon>
        <taxon>Agaricales</taxon>
        <taxon>Marasmiineae</taxon>
        <taxon>Mycenaceae</taxon>
        <taxon>Mycena</taxon>
    </lineage>
</organism>
<feature type="region of interest" description="Disordered" evidence="2">
    <location>
        <begin position="35"/>
        <end position="70"/>
    </location>
</feature>
<evidence type="ECO:0000256" key="2">
    <source>
        <dbReference type="SAM" id="MobiDB-lite"/>
    </source>
</evidence>
<dbReference type="InterPro" id="IPR056884">
    <property type="entry name" value="NPHP3-like_N"/>
</dbReference>
<protein>
    <recommendedName>
        <fullName evidence="3">Nephrocystin 3-like N-terminal domain-containing protein</fullName>
    </recommendedName>
</protein>
<dbReference type="EMBL" id="JACAZI010000002">
    <property type="protein sequence ID" value="KAF7369419.1"/>
    <property type="molecule type" value="Genomic_DNA"/>
</dbReference>
<keyword evidence="5" id="KW-1185">Reference proteome</keyword>
<name>A0A8H6Z1X6_9AGAR</name>
<dbReference type="PANTHER" id="PTHR10039">
    <property type="entry name" value="AMELOGENIN"/>
    <property type="match status" value="1"/>
</dbReference>
<dbReference type="SUPFAM" id="SSF52540">
    <property type="entry name" value="P-loop containing nucleoside triphosphate hydrolases"/>
    <property type="match status" value="1"/>
</dbReference>